<dbReference type="SMART" id="SM01340">
    <property type="entry name" value="DNA_mis_repair"/>
    <property type="match status" value="1"/>
</dbReference>
<dbReference type="SUPFAM" id="SSF118116">
    <property type="entry name" value="DNA mismatch repair protein MutL"/>
    <property type="match status" value="1"/>
</dbReference>
<dbReference type="InterPro" id="IPR042120">
    <property type="entry name" value="MutL_C_dimsub"/>
</dbReference>
<dbReference type="Gene3D" id="3.30.230.10">
    <property type="match status" value="1"/>
</dbReference>
<dbReference type="InterPro" id="IPR014790">
    <property type="entry name" value="MutL_C"/>
</dbReference>
<dbReference type="SUPFAM" id="SSF55874">
    <property type="entry name" value="ATPase domain of HSP90 chaperone/DNA topoisomerase II/histidine kinase"/>
    <property type="match status" value="1"/>
</dbReference>
<dbReference type="PANTHER" id="PTHR10073">
    <property type="entry name" value="DNA MISMATCH REPAIR PROTEIN MLH, PMS, MUTL"/>
    <property type="match status" value="1"/>
</dbReference>
<dbReference type="GO" id="GO:0030983">
    <property type="term" value="F:mismatched DNA binding"/>
    <property type="evidence" value="ECO:0007669"/>
    <property type="project" value="InterPro"/>
</dbReference>
<dbReference type="InterPro" id="IPR002099">
    <property type="entry name" value="MutL/Mlh/PMS"/>
</dbReference>
<organism evidence="6">
    <name type="scientific">marine sediment metagenome</name>
    <dbReference type="NCBI Taxonomy" id="412755"/>
    <lineage>
        <taxon>unclassified sequences</taxon>
        <taxon>metagenomes</taxon>
        <taxon>ecological metagenomes</taxon>
    </lineage>
</organism>
<sequence>ASVVKELVENSLDAGSSQISVEVRGGGVSLIRVTDNGAGIPPGEVGLAFDRYATSKVENLDDLESISSLGFRGEALPSIAAVAQIDMITCAAGDKAGTYLGLRDGAIANRGSQGRSQGTTVTVRNLFRKIPARLKFLKSVATENGHIANVVSQYALAFPEIKFSLFLDERMALRTPGNGRLIDSIVEVYGAEVAENMIELRGEAAAPSPRVAGMVGLPKVSRSGRGYLSFFVNRRWVSSRLLARAVEEAYHGLLMVGKHPVAIINISLPAQEVDVNIHPTKSEVKFGNERAVFSAVHRAVRQTLAEQITVPRIEEVAVAYESPSGPTQAFPLPAQVHPASPAPWAPEVPTSSLPVLRVLGQLDNSYIIAEGPDGLYLIDQHAAHERVQFEKIEQQRSRREIEVQGLLEPMTLEVSPRQEAVLRSHYQDLAEFGFAIEPFGDRT</sequence>
<dbReference type="Pfam" id="PF13589">
    <property type="entry name" value="HATPase_c_3"/>
    <property type="match status" value="1"/>
</dbReference>
<dbReference type="Gene3D" id="3.30.1540.20">
    <property type="entry name" value="MutL, C-terminal domain, dimerisation subdomain"/>
    <property type="match status" value="1"/>
</dbReference>
<dbReference type="InterPro" id="IPR036890">
    <property type="entry name" value="HATPase_C_sf"/>
</dbReference>
<feature type="non-terminal residue" evidence="6">
    <location>
        <position position="1"/>
    </location>
</feature>
<dbReference type="AlphaFoldDB" id="X1HPW7"/>
<dbReference type="InterPro" id="IPR014762">
    <property type="entry name" value="DNA_mismatch_repair_CS"/>
</dbReference>
<reference evidence="6" key="1">
    <citation type="journal article" date="2014" name="Front. Microbiol.">
        <title>High frequency of phylogenetically diverse reductive dehalogenase-homologous genes in deep subseafloor sedimentary metagenomes.</title>
        <authorList>
            <person name="Kawai M."/>
            <person name="Futagami T."/>
            <person name="Toyoda A."/>
            <person name="Takaki Y."/>
            <person name="Nishi S."/>
            <person name="Hori S."/>
            <person name="Arai W."/>
            <person name="Tsubouchi T."/>
            <person name="Morono Y."/>
            <person name="Uchiyama I."/>
            <person name="Ito T."/>
            <person name="Fujiyama A."/>
            <person name="Inagaki F."/>
            <person name="Takami H."/>
        </authorList>
    </citation>
    <scope>NUCLEOTIDE SEQUENCE</scope>
    <source>
        <strain evidence="6">Expedition CK06-06</strain>
    </source>
</reference>
<dbReference type="InterPro" id="IPR013507">
    <property type="entry name" value="DNA_mismatch_S5_2-like"/>
</dbReference>
<dbReference type="InterPro" id="IPR014721">
    <property type="entry name" value="Ribsml_uS5_D2-typ_fold_subgr"/>
</dbReference>
<dbReference type="SUPFAM" id="SSF54211">
    <property type="entry name" value="Ribosomal protein S5 domain 2-like"/>
    <property type="match status" value="1"/>
</dbReference>
<dbReference type="Pfam" id="PF01119">
    <property type="entry name" value="DNA_mis_repair"/>
    <property type="match status" value="1"/>
</dbReference>
<feature type="non-terminal residue" evidence="6">
    <location>
        <position position="443"/>
    </location>
</feature>
<dbReference type="GO" id="GO:0032300">
    <property type="term" value="C:mismatch repair complex"/>
    <property type="evidence" value="ECO:0007669"/>
    <property type="project" value="InterPro"/>
</dbReference>
<keyword evidence="2" id="KW-0227">DNA damage</keyword>
<dbReference type="CDD" id="cd00782">
    <property type="entry name" value="MutL_Trans"/>
    <property type="match status" value="1"/>
</dbReference>
<feature type="domain" description="DNA mismatch repair protein S5" evidence="5">
    <location>
        <begin position="185"/>
        <end position="305"/>
    </location>
</feature>
<gene>
    <name evidence="6" type="ORF">S03H2_12749</name>
</gene>
<protein>
    <recommendedName>
        <fullName evidence="7">DNA mismatch repair protein S5 domain-containing protein</fullName>
    </recommendedName>
</protein>
<evidence type="ECO:0000259" key="5">
    <source>
        <dbReference type="SMART" id="SM01340"/>
    </source>
</evidence>
<evidence type="ECO:0000256" key="2">
    <source>
        <dbReference type="ARBA" id="ARBA00022763"/>
    </source>
</evidence>
<dbReference type="Gene3D" id="3.30.565.10">
    <property type="entry name" value="Histidine kinase-like ATPase, C-terminal domain"/>
    <property type="match status" value="1"/>
</dbReference>
<dbReference type="CDD" id="cd16926">
    <property type="entry name" value="HATPase_MutL-MLH-PMS-like"/>
    <property type="match status" value="1"/>
</dbReference>
<proteinExistence type="inferred from homology"/>
<dbReference type="Pfam" id="PF08676">
    <property type="entry name" value="MutL_C"/>
    <property type="match status" value="1"/>
</dbReference>
<comment type="similarity">
    <text evidence="1">Belongs to the DNA mismatch repair MutL/HexB family.</text>
</comment>
<evidence type="ECO:0000259" key="4">
    <source>
        <dbReference type="SMART" id="SM00853"/>
    </source>
</evidence>
<comment type="caution">
    <text evidence="6">The sequence shown here is derived from an EMBL/GenBank/DDBJ whole genome shotgun (WGS) entry which is preliminary data.</text>
</comment>
<dbReference type="GO" id="GO:0006298">
    <property type="term" value="P:mismatch repair"/>
    <property type="evidence" value="ECO:0007669"/>
    <property type="project" value="InterPro"/>
</dbReference>
<feature type="domain" description="MutL C-terminal dimerisation" evidence="4">
    <location>
        <begin position="358"/>
        <end position="443"/>
    </location>
</feature>
<evidence type="ECO:0000256" key="3">
    <source>
        <dbReference type="ARBA" id="ARBA00023204"/>
    </source>
</evidence>
<dbReference type="EMBL" id="BARU01006479">
    <property type="protein sequence ID" value="GAH47343.1"/>
    <property type="molecule type" value="Genomic_DNA"/>
</dbReference>
<dbReference type="GO" id="GO:0005524">
    <property type="term" value="F:ATP binding"/>
    <property type="evidence" value="ECO:0007669"/>
    <property type="project" value="InterPro"/>
</dbReference>
<name>X1HPW7_9ZZZZ</name>
<dbReference type="SMART" id="SM00853">
    <property type="entry name" value="MutL_C"/>
    <property type="match status" value="1"/>
</dbReference>
<keyword evidence="3" id="KW-0234">DNA repair</keyword>
<dbReference type="InterPro" id="IPR037198">
    <property type="entry name" value="MutL_C_sf"/>
</dbReference>
<dbReference type="InterPro" id="IPR020568">
    <property type="entry name" value="Ribosomal_Su5_D2-typ_SF"/>
</dbReference>
<evidence type="ECO:0000256" key="1">
    <source>
        <dbReference type="ARBA" id="ARBA00006082"/>
    </source>
</evidence>
<dbReference type="NCBIfam" id="TIGR00585">
    <property type="entry name" value="mutl"/>
    <property type="match status" value="1"/>
</dbReference>
<dbReference type="PANTHER" id="PTHR10073:SF12">
    <property type="entry name" value="DNA MISMATCH REPAIR PROTEIN MLH1"/>
    <property type="match status" value="1"/>
</dbReference>
<dbReference type="GO" id="GO:0140664">
    <property type="term" value="F:ATP-dependent DNA damage sensor activity"/>
    <property type="evidence" value="ECO:0007669"/>
    <property type="project" value="InterPro"/>
</dbReference>
<dbReference type="PROSITE" id="PS00058">
    <property type="entry name" value="DNA_MISMATCH_REPAIR_1"/>
    <property type="match status" value="1"/>
</dbReference>
<evidence type="ECO:0000313" key="6">
    <source>
        <dbReference type="EMBL" id="GAH47343.1"/>
    </source>
</evidence>
<accession>X1HPW7</accession>
<dbReference type="FunFam" id="3.30.565.10:FF:000003">
    <property type="entry name" value="DNA mismatch repair endonuclease MutL"/>
    <property type="match status" value="1"/>
</dbReference>
<evidence type="ECO:0008006" key="7">
    <source>
        <dbReference type="Google" id="ProtNLM"/>
    </source>
</evidence>
<dbReference type="InterPro" id="IPR038973">
    <property type="entry name" value="MutL/Mlh/Pms-like"/>
</dbReference>
<dbReference type="GO" id="GO:0016887">
    <property type="term" value="F:ATP hydrolysis activity"/>
    <property type="evidence" value="ECO:0007669"/>
    <property type="project" value="InterPro"/>
</dbReference>